<keyword evidence="1" id="KW-0812">Transmembrane</keyword>
<evidence type="ECO:0000313" key="2">
    <source>
        <dbReference type="EMBL" id="AYG05529.1"/>
    </source>
</evidence>
<dbReference type="EMBL" id="CP032625">
    <property type="protein sequence ID" value="AYG05529.1"/>
    <property type="molecule type" value="Genomic_DNA"/>
</dbReference>
<dbReference type="AlphaFoldDB" id="A0A387BXA5"/>
<keyword evidence="1" id="KW-1133">Transmembrane helix</keyword>
<dbReference type="Pfam" id="PF18895">
    <property type="entry name" value="T4SS_pilin"/>
    <property type="match status" value="1"/>
</dbReference>
<organism evidence="2 3">
    <name type="scientific">Gryllotalpicola protaetiae</name>
    <dbReference type="NCBI Taxonomy" id="2419771"/>
    <lineage>
        <taxon>Bacteria</taxon>
        <taxon>Bacillati</taxon>
        <taxon>Actinomycetota</taxon>
        <taxon>Actinomycetes</taxon>
        <taxon>Micrococcales</taxon>
        <taxon>Microbacteriaceae</taxon>
        <taxon>Gryllotalpicola</taxon>
    </lineage>
</organism>
<keyword evidence="3" id="KW-1185">Reference proteome</keyword>
<dbReference type="RefSeq" id="WP_120791057.1">
    <property type="nucleotide sequence ID" value="NZ_CP032625.1"/>
</dbReference>
<protein>
    <submittedName>
        <fullName evidence="2">Uncharacterized protein</fullName>
    </submittedName>
</protein>
<feature type="transmembrane region" description="Helical" evidence="1">
    <location>
        <begin position="40"/>
        <end position="63"/>
    </location>
</feature>
<keyword evidence="1" id="KW-0472">Membrane</keyword>
<gene>
    <name evidence="2" type="ORF">D7I44_17780</name>
</gene>
<geneLocation type="plasmid" evidence="2 3">
    <name>unnamed1</name>
</geneLocation>
<name>A0A387BXA5_9MICO</name>
<evidence type="ECO:0000313" key="3">
    <source>
        <dbReference type="Proteomes" id="UP000275069"/>
    </source>
</evidence>
<keyword evidence="2" id="KW-0614">Plasmid</keyword>
<dbReference type="InterPro" id="IPR043993">
    <property type="entry name" value="T4SS_pilin"/>
</dbReference>
<feature type="transmembrane region" description="Helical" evidence="1">
    <location>
        <begin position="84"/>
        <end position="105"/>
    </location>
</feature>
<dbReference type="KEGG" id="gry:D7I44_17780"/>
<accession>A0A387BXA5</accession>
<sequence>MFQSIIRADNGQIQNPLNGIVPDFTIFGTEFNQLWEKAIAGAWAVGLIICIVFMVTGVVRMAAASGANANPAAHQEGKKSATNAFIAFAILAGLAIIVGAILFFVNSVH</sequence>
<proteinExistence type="predicted"/>
<dbReference type="OrthoDB" id="4557964at2"/>
<reference evidence="2 3" key="1">
    <citation type="submission" date="2018-09" db="EMBL/GenBank/DDBJ databases">
        <title>Genome sequencing of strain 2DFW10M-5.</title>
        <authorList>
            <person name="Heo J."/>
            <person name="Kim S.-J."/>
            <person name="Kwon S.-W."/>
        </authorList>
    </citation>
    <scope>NUCLEOTIDE SEQUENCE [LARGE SCALE GENOMIC DNA]</scope>
    <source>
        <strain evidence="2 3">2DFW10M-5</strain>
        <plasmid evidence="2 3">unnamed1</plasmid>
    </source>
</reference>
<evidence type="ECO:0000256" key="1">
    <source>
        <dbReference type="SAM" id="Phobius"/>
    </source>
</evidence>
<dbReference type="Proteomes" id="UP000275069">
    <property type="component" value="Plasmid unnamed1"/>
</dbReference>